<evidence type="ECO:0000313" key="1">
    <source>
        <dbReference type="EMBL" id="MED6160499.1"/>
    </source>
</evidence>
<comment type="caution">
    <text evidence="1">The sequence shown here is derived from an EMBL/GenBank/DDBJ whole genome shotgun (WGS) entry which is preliminary data.</text>
</comment>
<keyword evidence="2" id="KW-1185">Reference proteome</keyword>
<dbReference type="EMBL" id="JASCZI010121202">
    <property type="protein sequence ID" value="MED6160499.1"/>
    <property type="molecule type" value="Genomic_DNA"/>
</dbReference>
<proteinExistence type="predicted"/>
<reference evidence="1 2" key="1">
    <citation type="journal article" date="2023" name="Plants (Basel)">
        <title>Bridging the Gap: Combining Genomics and Transcriptomics Approaches to Understand Stylosanthes scabra, an Orphan Legume from the Brazilian Caatinga.</title>
        <authorList>
            <person name="Ferreira-Neto J.R.C."/>
            <person name="da Silva M.D."/>
            <person name="Binneck E."/>
            <person name="de Melo N.F."/>
            <person name="da Silva R.H."/>
            <person name="de Melo A.L.T.M."/>
            <person name="Pandolfi V."/>
            <person name="Bustamante F.O."/>
            <person name="Brasileiro-Vidal A.C."/>
            <person name="Benko-Iseppon A.M."/>
        </authorList>
    </citation>
    <scope>NUCLEOTIDE SEQUENCE [LARGE SCALE GENOMIC DNA]</scope>
    <source>
        <tissue evidence="1">Leaves</tissue>
    </source>
</reference>
<dbReference type="Proteomes" id="UP001341840">
    <property type="component" value="Unassembled WGS sequence"/>
</dbReference>
<gene>
    <name evidence="1" type="ORF">PIB30_051999</name>
</gene>
<protein>
    <submittedName>
        <fullName evidence="1">Uncharacterized protein</fullName>
    </submittedName>
</protein>
<organism evidence="1 2">
    <name type="scientific">Stylosanthes scabra</name>
    <dbReference type="NCBI Taxonomy" id="79078"/>
    <lineage>
        <taxon>Eukaryota</taxon>
        <taxon>Viridiplantae</taxon>
        <taxon>Streptophyta</taxon>
        <taxon>Embryophyta</taxon>
        <taxon>Tracheophyta</taxon>
        <taxon>Spermatophyta</taxon>
        <taxon>Magnoliopsida</taxon>
        <taxon>eudicotyledons</taxon>
        <taxon>Gunneridae</taxon>
        <taxon>Pentapetalae</taxon>
        <taxon>rosids</taxon>
        <taxon>fabids</taxon>
        <taxon>Fabales</taxon>
        <taxon>Fabaceae</taxon>
        <taxon>Papilionoideae</taxon>
        <taxon>50 kb inversion clade</taxon>
        <taxon>dalbergioids sensu lato</taxon>
        <taxon>Dalbergieae</taxon>
        <taxon>Pterocarpus clade</taxon>
        <taxon>Stylosanthes</taxon>
    </lineage>
</organism>
<name>A0ABU6UHY2_9FABA</name>
<sequence length="102" mass="11248">MDVSRTLKTPEKDASCNGKKGFRKCINIRSIRRRGEHITRNFPNAETGITKGRLTSVEFVGAKNSTFQRRRTPSNSLAPATAAVALAHPCLTMLLLQCCCVK</sequence>
<evidence type="ECO:0000313" key="2">
    <source>
        <dbReference type="Proteomes" id="UP001341840"/>
    </source>
</evidence>
<accession>A0ABU6UHY2</accession>